<keyword evidence="1" id="KW-0812">Transmembrane</keyword>
<dbReference type="Proteomes" id="UP000320813">
    <property type="component" value="Unassembled WGS sequence"/>
</dbReference>
<organism evidence="2 3">
    <name type="scientific">Candidatus Acidulodesulfobacterium ferriphilum</name>
    <dbReference type="NCBI Taxonomy" id="2597223"/>
    <lineage>
        <taxon>Bacteria</taxon>
        <taxon>Deltaproteobacteria</taxon>
        <taxon>Candidatus Acidulodesulfobacterales</taxon>
        <taxon>Candidatus Acidulodesulfobacterium</taxon>
    </lineage>
</organism>
<sequence length="107" mass="11763">MGEYLLNDICLGQGELEAIALCKAINADFLIIDDRLARKAASANNIKITGSLGILLSAKKKGYINTIKPCIESRLIKKKVSDLFILLLPTAFDAIGSFCFYFLSYNL</sequence>
<feature type="transmembrane region" description="Helical" evidence="1">
    <location>
        <begin position="83"/>
        <end position="103"/>
    </location>
</feature>
<keyword evidence="1" id="KW-1133">Transmembrane helix</keyword>
<dbReference type="AlphaFoldDB" id="A0A519BAU4"/>
<reference evidence="2 3" key="1">
    <citation type="submission" date="2019-01" db="EMBL/GenBank/DDBJ databases">
        <title>Insights into ecological role of a new deltaproteobacterial order Candidatus Sinidesulfobacterales (Sva0485) by metagenomics and metatranscriptomics.</title>
        <authorList>
            <person name="Tan S."/>
            <person name="Liu J."/>
            <person name="Fang Y."/>
            <person name="Hedlund B.P."/>
            <person name="Lian Z.H."/>
            <person name="Huang L.Y."/>
            <person name="Li J.T."/>
            <person name="Huang L.N."/>
            <person name="Li W.J."/>
            <person name="Jiang H.C."/>
            <person name="Dong H.L."/>
            <person name="Shu W.S."/>
        </authorList>
    </citation>
    <scope>NUCLEOTIDE SEQUENCE [LARGE SCALE GENOMIC DNA]</scope>
    <source>
        <strain evidence="2">AP3</strain>
    </source>
</reference>
<dbReference type="Pfam" id="PF11848">
    <property type="entry name" value="DUF3368"/>
    <property type="match status" value="1"/>
</dbReference>
<dbReference type="InterPro" id="IPR021799">
    <property type="entry name" value="PIN-like_prokaryotic"/>
</dbReference>
<dbReference type="PANTHER" id="PTHR39550:SF1">
    <property type="entry name" value="SLL0658 PROTEIN"/>
    <property type="match status" value="1"/>
</dbReference>
<evidence type="ECO:0000256" key="1">
    <source>
        <dbReference type="SAM" id="Phobius"/>
    </source>
</evidence>
<dbReference type="EMBL" id="SGBD01000003">
    <property type="protein sequence ID" value="RZD14409.1"/>
    <property type="molecule type" value="Genomic_DNA"/>
</dbReference>
<protein>
    <submittedName>
        <fullName evidence="2">DUF3368 domain-containing protein</fullName>
    </submittedName>
</protein>
<name>A0A519BAU4_9DELT</name>
<evidence type="ECO:0000313" key="3">
    <source>
        <dbReference type="Proteomes" id="UP000320813"/>
    </source>
</evidence>
<keyword evidence="1" id="KW-0472">Membrane</keyword>
<evidence type="ECO:0000313" key="2">
    <source>
        <dbReference type="EMBL" id="RZD14409.1"/>
    </source>
</evidence>
<proteinExistence type="predicted"/>
<gene>
    <name evidence="2" type="ORF">EVJ47_05950</name>
</gene>
<comment type="caution">
    <text evidence="2">The sequence shown here is derived from an EMBL/GenBank/DDBJ whole genome shotgun (WGS) entry which is preliminary data.</text>
</comment>
<accession>A0A519BAU4</accession>
<dbReference type="PANTHER" id="PTHR39550">
    <property type="entry name" value="SLL0658 PROTEIN"/>
    <property type="match status" value="1"/>
</dbReference>